<sequence length="390" mass="44832">MAQIQEGTTPLAVFEEVVEDSYTTFNQVRGWKERLGRKALGYFPVYFPEEMAHALNMLPVNLLGASGRLPLDIATAHTQSFVCSITKSVFQLASQNLLEPFEALIFSNICDVARNLSGIMMRNFKERHHIDYIHYPINNSSENAVDYLEAEYMRVVKGLEQVSGVGLDDGRLREAIRLFNRKRQLLKTLLEIRRESPWLLPYHEYYTAVRAAEFMPVEEFLKMGEGLVQEVLSRDLRPADRVRVVVVGNFCEQPPVMFMKTIEDAGCYIVWDEALIGPRWVGEVNPDAGNPVRALAEAYVKNPQPLTVRYHPSVDKHKHMLEVIKRTKAEGVVFITPKFCEPALYDYIIYKHSLDREGIPYLHLEYEESTSSFEHVRTMVETFAESIMFD</sequence>
<accession>A0A832ZZW5</accession>
<comment type="caution">
    <text evidence="5">The sequence shown here is derived from an EMBL/GenBank/DDBJ whole genome shotgun (WGS) entry which is preliminary data.</text>
</comment>
<dbReference type="GO" id="GO:0046872">
    <property type="term" value="F:metal ion binding"/>
    <property type="evidence" value="ECO:0007669"/>
    <property type="project" value="UniProtKB-KW"/>
</dbReference>
<organism evidence="5 6">
    <name type="scientific">Caldiarchaeum subterraneum</name>
    <dbReference type="NCBI Taxonomy" id="311458"/>
    <lineage>
        <taxon>Archaea</taxon>
        <taxon>Nitrososphaerota</taxon>
        <taxon>Candidatus Caldarchaeales</taxon>
        <taxon>Candidatus Caldarchaeaceae</taxon>
        <taxon>Candidatus Caldarchaeum</taxon>
    </lineage>
</organism>
<dbReference type="Gene3D" id="3.40.50.11900">
    <property type="match status" value="1"/>
</dbReference>
<reference evidence="5" key="1">
    <citation type="journal article" date="2020" name="ISME J.">
        <title>Gammaproteobacteria mediating utilization of methyl-, sulfur- and petroleum organic compounds in deep ocean hydrothermal plumes.</title>
        <authorList>
            <person name="Zhou Z."/>
            <person name="Liu Y."/>
            <person name="Pan J."/>
            <person name="Cron B.R."/>
            <person name="Toner B.M."/>
            <person name="Anantharaman K."/>
            <person name="Breier J.A."/>
            <person name="Dick G.J."/>
            <person name="Li M."/>
        </authorList>
    </citation>
    <scope>NUCLEOTIDE SEQUENCE</scope>
    <source>
        <strain evidence="5">SZUA-1515</strain>
    </source>
</reference>
<dbReference type="PANTHER" id="PTHR30548:SF5">
    <property type="entry name" value="SUBUNIT OF OXYGEN-SENSITIVE 2-HYDROXYISOCAPROYL-COA DEHYDRATASE"/>
    <property type="match status" value="1"/>
</dbReference>
<evidence type="ECO:0000256" key="2">
    <source>
        <dbReference type="ARBA" id="ARBA00022723"/>
    </source>
</evidence>
<dbReference type="Pfam" id="PF06050">
    <property type="entry name" value="HGD-D"/>
    <property type="match status" value="1"/>
</dbReference>
<evidence type="ECO:0000256" key="1">
    <source>
        <dbReference type="ARBA" id="ARBA00005806"/>
    </source>
</evidence>
<dbReference type="AlphaFoldDB" id="A0A832ZZW5"/>
<dbReference type="Gene3D" id="1.20.1270.370">
    <property type="match status" value="1"/>
</dbReference>
<name>A0A832ZZW5_CALS0</name>
<evidence type="ECO:0000313" key="6">
    <source>
        <dbReference type="Proteomes" id="UP000608579"/>
    </source>
</evidence>
<protein>
    <submittedName>
        <fullName evidence="5">2-hydroxyacyl-CoA dehydratase</fullName>
    </submittedName>
</protein>
<dbReference type="GO" id="GO:0051536">
    <property type="term" value="F:iron-sulfur cluster binding"/>
    <property type="evidence" value="ECO:0007669"/>
    <property type="project" value="UniProtKB-KW"/>
</dbReference>
<dbReference type="EMBL" id="DQVM01000153">
    <property type="protein sequence ID" value="HIQ30436.1"/>
    <property type="molecule type" value="Genomic_DNA"/>
</dbReference>
<dbReference type="PANTHER" id="PTHR30548">
    <property type="entry name" value="2-HYDROXYGLUTARYL-COA DEHYDRATASE, D-COMPONENT-RELATED"/>
    <property type="match status" value="1"/>
</dbReference>
<evidence type="ECO:0000256" key="4">
    <source>
        <dbReference type="ARBA" id="ARBA00023014"/>
    </source>
</evidence>
<keyword evidence="2" id="KW-0479">Metal-binding</keyword>
<dbReference type="InterPro" id="IPR010327">
    <property type="entry name" value="FldB/FldC_alpha/beta"/>
</dbReference>
<keyword evidence="4" id="KW-0411">Iron-sulfur</keyword>
<proteinExistence type="inferred from homology"/>
<gene>
    <name evidence="5" type="ORF">EYH45_07755</name>
</gene>
<dbReference type="Proteomes" id="UP000608579">
    <property type="component" value="Unassembled WGS sequence"/>
</dbReference>
<evidence type="ECO:0000256" key="3">
    <source>
        <dbReference type="ARBA" id="ARBA00023004"/>
    </source>
</evidence>
<evidence type="ECO:0000313" key="5">
    <source>
        <dbReference type="EMBL" id="HIQ30436.1"/>
    </source>
</evidence>
<comment type="similarity">
    <text evidence="1">Belongs to the FldB/FldC dehydratase alpha/beta subunit family.</text>
</comment>
<keyword evidence="3" id="KW-0408">Iron</keyword>
<dbReference type="Gene3D" id="3.40.50.11890">
    <property type="match status" value="1"/>
</dbReference>